<keyword evidence="1" id="KW-1133">Transmembrane helix</keyword>
<keyword evidence="1" id="KW-0812">Transmembrane</keyword>
<dbReference type="Proteomes" id="UP001174936">
    <property type="component" value="Unassembled WGS sequence"/>
</dbReference>
<name>A0AA40CSI0_9PEZI</name>
<dbReference type="EMBL" id="JAULSV010000003">
    <property type="protein sequence ID" value="KAK0649625.1"/>
    <property type="molecule type" value="Genomic_DNA"/>
</dbReference>
<accession>A0AA40CSI0</accession>
<keyword evidence="1" id="KW-0472">Membrane</keyword>
<gene>
    <name evidence="2" type="ORF">B0T16DRAFT_410460</name>
</gene>
<reference evidence="2" key="1">
    <citation type="submission" date="2023-06" db="EMBL/GenBank/DDBJ databases">
        <title>Genome-scale phylogeny and comparative genomics of the fungal order Sordariales.</title>
        <authorList>
            <consortium name="Lawrence Berkeley National Laboratory"/>
            <person name="Hensen N."/>
            <person name="Bonometti L."/>
            <person name="Westerberg I."/>
            <person name="Brannstrom I.O."/>
            <person name="Guillou S."/>
            <person name="Cros-Aarteil S."/>
            <person name="Calhoun S."/>
            <person name="Haridas S."/>
            <person name="Kuo A."/>
            <person name="Mondo S."/>
            <person name="Pangilinan J."/>
            <person name="Riley R."/>
            <person name="Labutti K."/>
            <person name="Andreopoulos B."/>
            <person name="Lipzen A."/>
            <person name="Chen C."/>
            <person name="Yanf M."/>
            <person name="Daum C."/>
            <person name="Ng V."/>
            <person name="Clum A."/>
            <person name="Steindorff A."/>
            <person name="Ohm R."/>
            <person name="Martin F."/>
            <person name="Silar P."/>
            <person name="Natvig D."/>
            <person name="Lalanne C."/>
            <person name="Gautier V."/>
            <person name="Ament-Velasquez S.L."/>
            <person name="Kruys A."/>
            <person name="Hutchinson M.I."/>
            <person name="Powell A.J."/>
            <person name="Barry K."/>
            <person name="Miller A.N."/>
            <person name="Grigoriev I.V."/>
            <person name="Debuchy R."/>
            <person name="Gladieux P."/>
            <person name="Thoren M.H."/>
            <person name="Johannesson H."/>
        </authorList>
    </citation>
    <scope>NUCLEOTIDE SEQUENCE</scope>
    <source>
        <strain evidence="2">SMH2532-1</strain>
    </source>
</reference>
<proteinExistence type="predicted"/>
<comment type="caution">
    <text evidence="2">The sequence shown here is derived from an EMBL/GenBank/DDBJ whole genome shotgun (WGS) entry which is preliminary data.</text>
</comment>
<evidence type="ECO:0000256" key="1">
    <source>
        <dbReference type="SAM" id="Phobius"/>
    </source>
</evidence>
<protein>
    <submittedName>
        <fullName evidence="2">Uncharacterized protein</fullName>
    </submittedName>
</protein>
<feature type="transmembrane region" description="Helical" evidence="1">
    <location>
        <begin position="45"/>
        <end position="67"/>
    </location>
</feature>
<evidence type="ECO:0000313" key="2">
    <source>
        <dbReference type="EMBL" id="KAK0649625.1"/>
    </source>
</evidence>
<keyword evidence="3" id="KW-1185">Reference proteome</keyword>
<dbReference type="AlphaFoldDB" id="A0AA40CSI0"/>
<organism evidence="2 3">
    <name type="scientific">Cercophora newfieldiana</name>
    <dbReference type="NCBI Taxonomy" id="92897"/>
    <lineage>
        <taxon>Eukaryota</taxon>
        <taxon>Fungi</taxon>
        <taxon>Dikarya</taxon>
        <taxon>Ascomycota</taxon>
        <taxon>Pezizomycotina</taxon>
        <taxon>Sordariomycetes</taxon>
        <taxon>Sordariomycetidae</taxon>
        <taxon>Sordariales</taxon>
        <taxon>Lasiosphaeriaceae</taxon>
        <taxon>Cercophora</taxon>
    </lineage>
</organism>
<evidence type="ECO:0000313" key="3">
    <source>
        <dbReference type="Proteomes" id="UP001174936"/>
    </source>
</evidence>
<sequence>MALALRHLITAAAVNVSVNVNVTCVTEGHFFLGREGVIVGLGDQWFGLVLSRFVLFLFLIYWLFVALRWRSGNLFLSWQTCPSGHPGSAVTAGIITTVMTTCLLRRNAVIRPEELV</sequence>